<evidence type="ECO:0000313" key="3">
    <source>
        <dbReference type="EMBL" id="CAD8935025.1"/>
    </source>
</evidence>
<accession>A0A7S1D2U5</accession>
<dbReference type="Pfam" id="PF11204">
    <property type="entry name" value="DUF2985"/>
    <property type="match status" value="1"/>
</dbReference>
<dbReference type="EMBL" id="HBFW01009377">
    <property type="protein sequence ID" value="CAD8935025.1"/>
    <property type="molecule type" value="Transcribed_RNA"/>
</dbReference>
<feature type="region of interest" description="Disordered" evidence="1">
    <location>
        <begin position="157"/>
        <end position="210"/>
    </location>
</feature>
<dbReference type="InterPro" id="IPR021369">
    <property type="entry name" value="DUF2985"/>
</dbReference>
<organism evidence="3">
    <name type="scientific">Cyclophora tenuis</name>
    <name type="common">Marine diatom</name>
    <dbReference type="NCBI Taxonomy" id="216820"/>
    <lineage>
        <taxon>Eukaryota</taxon>
        <taxon>Sar</taxon>
        <taxon>Stramenopiles</taxon>
        <taxon>Ochrophyta</taxon>
        <taxon>Bacillariophyta</taxon>
        <taxon>Fragilariophyceae</taxon>
        <taxon>Fragilariophycidae</taxon>
        <taxon>Cyclophorales</taxon>
        <taxon>Cyclophoraceae</taxon>
        <taxon>Cyclophora</taxon>
    </lineage>
</organism>
<dbReference type="AlphaFoldDB" id="A0A7S1D2U5"/>
<evidence type="ECO:0000256" key="2">
    <source>
        <dbReference type="SAM" id="SignalP"/>
    </source>
</evidence>
<keyword evidence="2" id="KW-0732">Signal</keyword>
<proteinExistence type="predicted"/>
<protein>
    <submittedName>
        <fullName evidence="3">Uncharacterized protein</fullName>
    </submittedName>
</protein>
<evidence type="ECO:0000256" key="1">
    <source>
        <dbReference type="SAM" id="MobiDB-lite"/>
    </source>
</evidence>
<gene>
    <name evidence="3" type="ORF">CTEN0397_LOCUS6058</name>
</gene>
<feature type="compositionally biased region" description="Acidic residues" evidence="1">
    <location>
        <begin position="186"/>
        <end position="204"/>
    </location>
</feature>
<reference evidence="3" key="1">
    <citation type="submission" date="2021-01" db="EMBL/GenBank/DDBJ databases">
        <authorList>
            <person name="Corre E."/>
            <person name="Pelletier E."/>
            <person name="Niang G."/>
            <person name="Scheremetjew M."/>
            <person name="Finn R."/>
            <person name="Kale V."/>
            <person name="Holt S."/>
            <person name="Cochrane G."/>
            <person name="Meng A."/>
            <person name="Brown T."/>
            <person name="Cohen L."/>
        </authorList>
    </citation>
    <scope>NUCLEOTIDE SEQUENCE</scope>
    <source>
        <strain evidence="3">ECT3854</strain>
    </source>
</reference>
<name>A0A7S1D2U5_CYCTE</name>
<feature type="signal peptide" evidence="2">
    <location>
        <begin position="1"/>
        <end position="23"/>
    </location>
</feature>
<feature type="chain" id="PRO_5030540419" evidence="2">
    <location>
        <begin position="24"/>
        <end position="228"/>
    </location>
</feature>
<sequence length="228" mass="26193">MDGAFFFFLLVGWQVMCRPRTDCDPRNAWYNISVQVLNGLFTYMAIVSMPWRCTNFIHLMGWGCPFRDRKDGLNLYGQPTKDIWFHVPLRNRQYIVVILLLNCLTQFANQGTRIVYSTFDKQNTSPGNIWTNVFFASSMICAAVAGIWQGLEEDKQRKANPNKFPPGPLDLVKNYLRPPKSTDQTAGDDDDKGGELEDNSVEELDPTREVKNRFVTPLSRPSLRLWGM</sequence>